<dbReference type="EMBL" id="CP029186">
    <property type="protein sequence ID" value="AWH85068.1"/>
    <property type="molecule type" value="Genomic_DNA"/>
</dbReference>
<reference evidence="3 4" key="1">
    <citation type="submission" date="2018-04" db="EMBL/GenBank/DDBJ databases">
        <title>Genome sequencing of Flavobacterium sp. HYN0059.</title>
        <authorList>
            <person name="Yi H."/>
            <person name="Baek C."/>
        </authorList>
    </citation>
    <scope>NUCLEOTIDE SEQUENCE [LARGE SCALE GENOMIC DNA]</scope>
    <source>
        <strain evidence="3 4">HYN0059</strain>
    </source>
</reference>
<evidence type="ECO:0000256" key="1">
    <source>
        <dbReference type="SAM" id="MobiDB-lite"/>
    </source>
</evidence>
<evidence type="ECO:0000313" key="3">
    <source>
        <dbReference type="EMBL" id="AWH85068.1"/>
    </source>
</evidence>
<feature type="region of interest" description="Disordered" evidence="1">
    <location>
        <begin position="183"/>
        <end position="205"/>
    </location>
</feature>
<evidence type="ECO:0000313" key="4">
    <source>
        <dbReference type="Proteomes" id="UP000244929"/>
    </source>
</evidence>
<accession>A0A2S1QXE3</accession>
<feature type="domain" description="YARHG" evidence="2">
    <location>
        <begin position="225"/>
        <end position="307"/>
    </location>
</feature>
<organism evidence="3 4">
    <name type="scientific">Flavobacterium album</name>
    <dbReference type="NCBI Taxonomy" id="2175091"/>
    <lineage>
        <taxon>Bacteria</taxon>
        <taxon>Pseudomonadati</taxon>
        <taxon>Bacteroidota</taxon>
        <taxon>Flavobacteriia</taxon>
        <taxon>Flavobacteriales</taxon>
        <taxon>Flavobacteriaceae</taxon>
        <taxon>Flavobacterium</taxon>
    </lineage>
</organism>
<name>A0A2S1QXE3_9FLAO</name>
<evidence type="ECO:0000259" key="2">
    <source>
        <dbReference type="SMART" id="SM01324"/>
    </source>
</evidence>
<keyword evidence="4" id="KW-1185">Reference proteome</keyword>
<keyword evidence="3" id="KW-0723">Serine/threonine-protein kinase</keyword>
<dbReference type="InterPro" id="IPR038434">
    <property type="entry name" value="YARHG_sf"/>
</dbReference>
<gene>
    <name evidence="3" type="ORF">HYN59_07980</name>
</gene>
<dbReference type="KEGG" id="falb:HYN59_07980"/>
<dbReference type="Pfam" id="PF13308">
    <property type="entry name" value="YARHG"/>
    <property type="match status" value="1"/>
</dbReference>
<dbReference type="InterPro" id="IPR025582">
    <property type="entry name" value="YARHG_dom"/>
</dbReference>
<keyword evidence="3" id="KW-0808">Transferase</keyword>
<dbReference type="GO" id="GO:0004674">
    <property type="term" value="F:protein serine/threonine kinase activity"/>
    <property type="evidence" value="ECO:0007669"/>
    <property type="project" value="UniProtKB-KW"/>
</dbReference>
<dbReference type="PROSITE" id="PS51257">
    <property type="entry name" value="PROKAR_LIPOPROTEIN"/>
    <property type="match status" value="1"/>
</dbReference>
<dbReference type="SMART" id="SM01324">
    <property type="entry name" value="YARHG"/>
    <property type="match status" value="1"/>
</dbReference>
<dbReference type="AlphaFoldDB" id="A0A2S1QXE3"/>
<feature type="compositionally biased region" description="Acidic residues" evidence="1">
    <location>
        <begin position="183"/>
        <end position="194"/>
    </location>
</feature>
<protein>
    <submittedName>
        <fullName evidence="3">Serine/threonine protein kinase</fullName>
    </submittedName>
</protein>
<dbReference type="RefSeq" id="WP_108777773.1">
    <property type="nucleotide sequence ID" value="NZ_CP029186.1"/>
</dbReference>
<keyword evidence="3" id="KW-0418">Kinase</keyword>
<proteinExistence type="predicted"/>
<sequence length="318" mass="36705">MKKLILFISLFGMACSCKNEEGNKKNIAENDRHPKYSEYCGIWSGDIEPVYAEDDTISVPVKKITIKISSIIGDKVYGQSLVAGVQRPLTGKISEKENDVIMLTLDEPGTLAYDGRYELEMIKGSFLEGTHTAFKDSPDTTTIKKLRITHRQFVYNPNFMLSENVDRVDWENSKQQEVEYDEYYDEGEAGEDESDSLKNMNPENDTLEDGVKQVYLEDVYRVASKEIFSINASVRKLSEAELKNLTKLDLEIIRNTIFARHGYSFRKNSIRHFFEVNYWYVPISNNVDKELTALEKENIALLSRFEKYAEDYYDSFGR</sequence>
<dbReference type="Gene3D" id="1.20.58.1690">
    <property type="match status" value="1"/>
</dbReference>
<dbReference type="Proteomes" id="UP000244929">
    <property type="component" value="Chromosome"/>
</dbReference>
<dbReference type="OrthoDB" id="353549at2"/>